<comment type="subcellular location">
    <subcellularLocation>
        <location evidence="1">Nucleus</location>
    </subcellularLocation>
</comment>
<evidence type="ECO:0000313" key="12">
    <source>
        <dbReference type="Proteomes" id="UP000230066"/>
    </source>
</evidence>
<dbReference type="AlphaFoldDB" id="A0A4E0QW20"/>
<dbReference type="InterPro" id="IPR007747">
    <property type="entry name" value="Menin"/>
</dbReference>
<evidence type="ECO:0000256" key="3">
    <source>
        <dbReference type="ARBA" id="ARBA00022491"/>
    </source>
</evidence>
<dbReference type="EMBL" id="JXXN02007444">
    <property type="protein sequence ID" value="THD19079.1"/>
    <property type="molecule type" value="Genomic_DNA"/>
</dbReference>
<evidence type="ECO:0000256" key="8">
    <source>
        <dbReference type="ARBA" id="ARBA00023163"/>
    </source>
</evidence>
<keyword evidence="8" id="KW-0804">Transcription</keyword>
<dbReference type="PANTHER" id="PTHR12693:SF3">
    <property type="entry name" value="MENIN"/>
    <property type="match status" value="1"/>
</dbReference>
<feature type="compositionally biased region" description="Polar residues" evidence="10">
    <location>
        <begin position="229"/>
        <end position="244"/>
    </location>
</feature>
<feature type="region of interest" description="Disordered" evidence="10">
    <location>
        <begin position="646"/>
        <end position="686"/>
    </location>
</feature>
<keyword evidence="4" id="KW-0597">Phosphoprotein</keyword>
<proteinExistence type="predicted"/>
<comment type="caution">
    <text evidence="11">The sequence shown here is derived from an EMBL/GenBank/DDBJ whole genome shotgun (WGS) entry which is preliminary data.</text>
</comment>
<evidence type="ECO:0000256" key="7">
    <source>
        <dbReference type="ARBA" id="ARBA00023125"/>
    </source>
</evidence>
<keyword evidence="9" id="KW-0539">Nucleus</keyword>
<dbReference type="PANTHER" id="PTHR12693">
    <property type="entry name" value="MENIN"/>
    <property type="match status" value="1"/>
</dbReference>
<dbReference type="GO" id="GO:0006357">
    <property type="term" value="P:regulation of transcription by RNA polymerase II"/>
    <property type="evidence" value="ECO:0007669"/>
    <property type="project" value="TreeGrafter"/>
</dbReference>
<keyword evidence="3" id="KW-0678">Repressor</keyword>
<name>A0A4E0QW20_FASHE</name>
<dbReference type="Proteomes" id="UP000230066">
    <property type="component" value="Unassembled WGS sequence"/>
</dbReference>
<protein>
    <recommendedName>
        <fullName evidence="2">Menin</fullName>
    </recommendedName>
</protein>
<dbReference type="Pfam" id="PF05053">
    <property type="entry name" value="Menin"/>
    <property type="match status" value="2"/>
</dbReference>
<feature type="compositionally biased region" description="Basic residues" evidence="10">
    <location>
        <begin position="213"/>
        <end position="228"/>
    </location>
</feature>
<evidence type="ECO:0000256" key="5">
    <source>
        <dbReference type="ARBA" id="ARBA00022853"/>
    </source>
</evidence>
<reference evidence="11" key="1">
    <citation type="submission" date="2019-03" db="EMBL/GenBank/DDBJ databases">
        <title>Improved annotation for the trematode Fasciola hepatica.</title>
        <authorList>
            <person name="Choi Y.-J."/>
            <person name="Martin J."/>
            <person name="Mitreva M."/>
        </authorList>
    </citation>
    <scope>NUCLEOTIDE SEQUENCE [LARGE SCALE GENOMIC DNA]</scope>
</reference>
<dbReference type="GO" id="GO:0000403">
    <property type="term" value="F:Y-form DNA binding"/>
    <property type="evidence" value="ECO:0007669"/>
    <property type="project" value="TreeGrafter"/>
</dbReference>
<feature type="region of interest" description="Disordered" evidence="10">
    <location>
        <begin position="344"/>
        <end position="375"/>
    </location>
</feature>
<feature type="compositionally biased region" description="Basic residues" evidence="10">
    <location>
        <begin position="768"/>
        <end position="780"/>
    </location>
</feature>
<sequence>MGHTTVNLCRMRSSVVSHDSKQIPGAISTFTKHPLSPVSRQAHGSIRTWRRHFPLTSVDDVVELFRDILLAYGFHPLESSERLRALCRHESSVSDSHYTSTDHGINIPTSHKQEPDLAFVSILLGLIEHQLTEPEGHTSFRLKARPSHNLSLSPKHNHRATCSPLSVHVELPEEDVFTGTGGEQTTPDLLPHSADESETKSQCGSISSVGRVSTRRRRGADRVRRRHILSTSSDQNPPNLNANGAQRRFSDSTAPTSFPCITFEEMEQRYHDFFNLITTSPKVTGILDSFGLAYATVAACRLLGYLDVDLALSEDHGWVEFGPPDARQTADVASWVPGAHLLTARESDAPDNTVEPGSECGSQDDTREKNNPPPIRVPPLVQSWLYVNGHPVICRPSMRAVVAAVAALQPGSSLPAYPQAPTSAPSSEGFGTPPLTPHTPCSSDLISPNGLARHLSSSTAMSMQAVDVDRFFYANQHVYPYTCLASCLYRHGDNRGALRYWSEAARVMGHYNHSSEDWEIYRELLEVATQLMPQMFRCAAEASRSCSEGAVETDPDGCLYQPGNILDDPQCLAHLLAFYDHLCLWEEGSPVPVLHVGWVDKLMVSLTRFSQRARRLLRLSVNSSRFDENTPQCTATISEPVVFVDNGLPTKRTRRHSRSVPVDRDESQSQTQPSPTNSMSISDRNSKTVSQAVWSVIPKPKPKEIANLVSTTTIPSNATNTGSAKATTSQVTNQANSAKTDSRILVDAIPHVFGSHTTHPITVDQSKSTKKKKNVKSKSRSIAKELPLYDIQVRVDAPDLKPQSESALSNSPVGADQNGDLHEVLLLQEPTSPDTLSTSGLLIHDYILASLAEVCDQRLLNPAFLWGLERNVPFLPANVAPEDAFTRLLSVLEPDSGSLFPTPPNSGGLYEPVTEKLAVDHSDPLDSAGKSLSDVEDFTNTEFVLSTECTEGQASEHSSDIPLFPDCLDSVDGTENMVALDEISDEFLQSVSDLVQGEHTTTTSPPDVLSLTSPVTESSGYHHGVHSPQEADRAKPRTMEELMVDLVLNSIKMVSIIELLRAPRFNSSAIKLALTAQSQVCMRRTGLCPASNV</sequence>
<feature type="region of interest" description="Disordered" evidence="10">
    <location>
        <begin position="714"/>
        <end position="736"/>
    </location>
</feature>
<evidence type="ECO:0000256" key="2">
    <source>
        <dbReference type="ARBA" id="ARBA00021162"/>
    </source>
</evidence>
<evidence type="ECO:0000256" key="9">
    <source>
        <dbReference type="ARBA" id="ARBA00023242"/>
    </source>
</evidence>
<feature type="region of interest" description="Disordered" evidence="10">
    <location>
        <begin position="178"/>
        <end position="253"/>
    </location>
</feature>
<keyword evidence="6" id="KW-0805">Transcription regulation</keyword>
<evidence type="ECO:0000256" key="6">
    <source>
        <dbReference type="ARBA" id="ARBA00023015"/>
    </source>
</evidence>
<dbReference type="GO" id="GO:0000785">
    <property type="term" value="C:chromatin"/>
    <property type="evidence" value="ECO:0007669"/>
    <property type="project" value="TreeGrafter"/>
</dbReference>
<gene>
    <name evidence="11" type="ORF">D915_010153</name>
</gene>
<dbReference type="GO" id="GO:0006325">
    <property type="term" value="P:chromatin organization"/>
    <property type="evidence" value="ECO:0007669"/>
    <property type="project" value="UniProtKB-KW"/>
</dbReference>
<organism evidence="11 12">
    <name type="scientific">Fasciola hepatica</name>
    <name type="common">Liver fluke</name>
    <dbReference type="NCBI Taxonomy" id="6192"/>
    <lineage>
        <taxon>Eukaryota</taxon>
        <taxon>Metazoa</taxon>
        <taxon>Spiralia</taxon>
        <taxon>Lophotrochozoa</taxon>
        <taxon>Platyhelminthes</taxon>
        <taxon>Trematoda</taxon>
        <taxon>Digenea</taxon>
        <taxon>Plagiorchiida</taxon>
        <taxon>Echinostomata</taxon>
        <taxon>Echinostomatoidea</taxon>
        <taxon>Fasciolidae</taxon>
        <taxon>Fasciola</taxon>
    </lineage>
</organism>
<dbReference type="GO" id="GO:0000976">
    <property type="term" value="F:transcription cis-regulatory region binding"/>
    <property type="evidence" value="ECO:0007669"/>
    <property type="project" value="TreeGrafter"/>
</dbReference>
<evidence type="ECO:0000256" key="1">
    <source>
        <dbReference type="ARBA" id="ARBA00004123"/>
    </source>
</evidence>
<feature type="region of interest" description="Disordered" evidence="10">
    <location>
        <begin position="757"/>
        <end position="780"/>
    </location>
</feature>
<keyword evidence="12" id="KW-1185">Reference proteome</keyword>
<keyword evidence="7" id="KW-0238">DNA-binding</keyword>
<dbReference type="GO" id="GO:0035097">
    <property type="term" value="C:histone methyltransferase complex"/>
    <property type="evidence" value="ECO:0007669"/>
    <property type="project" value="TreeGrafter"/>
</dbReference>
<accession>A0A4E0QW20</accession>
<dbReference type="GO" id="GO:0045786">
    <property type="term" value="P:negative regulation of cell cycle"/>
    <property type="evidence" value="ECO:0007669"/>
    <property type="project" value="TreeGrafter"/>
</dbReference>
<evidence type="ECO:0000256" key="4">
    <source>
        <dbReference type="ARBA" id="ARBA00022553"/>
    </source>
</evidence>
<feature type="compositionally biased region" description="Polar residues" evidence="10">
    <location>
        <begin position="677"/>
        <end position="686"/>
    </location>
</feature>
<evidence type="ECO:0000256" key="10">
    <source>
        <dbReference type="SAM" id="MobiDB-lite"/>
    </source>
</evidence>
<evidence type="ECO:0000313" key="11">
    <source>
        <dbReference type="EMBL" id="THD19079.1"/>
    </source>
</evidence>
<dbReference type="GO" id="GO:0008285">
    <property type="term" value="P:negative regulation of cell population proliferation"/>
    <property type="evidence" value="ECO:0007669"/>
    <property type="project" value="TreeGrafter"/>
</dbReference>
<dbReference type="GO" id="GO:0003682">
    <property type="term" value="F:chromatin binding"/>
    <property type="evidence" value="ECO:0007669"/>
    <property type="project" value="TreeGrafter"/>
</dbReference>
<keyword evidence="5" id="KW-0156">Chromatin regulator</keyword>